<sequence>MPATARLRRWEVPGADLKLSVSASRTPKLLHKSRLAREHVVPWSQRGPLHGSQAFEVHTDEFVPALSAEELPSRGVSLPPIEKDRFYGNATGVQVEAELKRLGTLLRGLLRDFKVVKHSMWHLEECQDEHGRRLDALERRVPHMDLMNSWSQRLDALFVKLDLVEGIGSVEDAHQSPAICRLDGSTEREVQEEEKVTSSTSHEINGSRITVGARPSPSPLKMHLLEVAPAQGTIMGTSPYPLDSILTHISACTGSIFTPDGSVSLALEASALETPATMRESLVPETREDSRSVQHTHECLLAPPQSCTVPPAPDVSGAANQYRDTYLLDSDGSEVESLGDDIVPLPE</sequence>
<evidence type="ECO:0000313" key="1">
    <source>
        <dbReference type="EMBL" id="CAD8829864.1"/>
    </source>
</evidence>
<proteinExistence type="predicted"/>
<protein>
    <submittedName>
        <fullName evidence="1">Uncharacterized protein</fullName>
    </submittedName>
</protein>
<accession>A0A7S0ZRC5</accession>
<organism evidence="1">
    <name type="scientific">Noctiluca scintillans</name>
    <name type="common">Sea sparkle</name>
    <name type="synonym">Red tide dinoflagellate</name>
    <dbReference type="NCBI Taxonomy" id="2966"/>
    <lineage>
        <taxon>Eukaryota</taxon>
        <taxon>Sar</taxon>
        <taxon>Alveolata</taxon>
        <taxon>Dinophyceae</taxon>
        <taxon>Noctilucales</taxon>
        <taxon>Noctilucaceae</taxon>
        <taxon>Noctiluca</taxon>
    </lineage>
</organism>
<name>A0A7S0ZRC5_NOCSC</name>
<reference evidence="1" key="1">
    <citation type="submission" date="2021-01" db="EMBL/GenBank/DDBJ databases">
        <authorList>
            <person name="Corre E."/>
            <person name="Pelletier E."/>
            <person name="Niang G."/>
            <person name="Scheremetjew M."/>
            <person name="Finn R."/>
            <person name="Kale V."/>
            <person name="Holt S."/>
            <person name="Cochrane G."/>
            <person name="Meng A."/>
            <person name="Brown T."/>
            <person name="Cohen L."/>
        </authorList>
    </citation>
    <scope>NUCLEOTIDE SEQUENCE</scope>
</reference>
<dbReference type="AlphaFoldDB" id="A0A7S0ZRC5"/>
<dbReference type="EMBL" id="HBFQ01005939">
    <property type="protein sequence ID" value="CAD8829864.1"/>
    <property type="molecule type" value="Transcribed_RNA"/>
</dbReference>
<gene>
    <name evidence="1" type="ORF">NSCI0253_LOCUS4210</name>
</gene>